<dbReference type="Gene3D" id="1.10.287.130">
    <property type="match status" value="1"/>
</dbReference>
<evidence type="ECO:0000256" key="6">
    <source>
        <dbReference type="ARBA" id="ARBA00022679"/>
    </source>
</evidence>
<dbReference type="InterPro" id="IPR003594">
    <property type="entry name" value="HATPase_dom"/>
</dbReference>
<feature type="transmembrane region" description="Helical" evidence="11">
    <location>
        <begin position="20"/>
        <end position="45"/>
    </location>
</feature>
<dbReference type="PROSITE" id="PS50109">
    <property type="entry name" value="HIS_KIN"/>
    <property type="match status" value="1"/>
</dbReference>
<evidence type="ECO:0000259" key="13">
    <source>
        <dbReference type="PROSITE" id="PS50885"/>
    </source>
</evidence>
<dbReference type="RefSeq" id="WP_215617701.1">
    <property type="nucleotide sequence ID" value="NZ_JADOER010000004.1"/>
</dbReference>
<dbReference type="SUPFAM" id="SSF103190">
    <property type="entry name" value="Sensory domain-like"/>
    <property type="match status" value="1"/>
</dbReference>
<evidence type="ECO:0000256" key="7">
    <source>
        <dbReference type="ARBA" id="ARBA00022692"/>
    </source>
</evidence>
<feature type="domain" description="Histidine kinase" evidence="12">
    <location>
        <begin position="406"/>
        <end position="649"/>
    </location>
</feature>
<dbReference type="Proteomes" id="UP001196661">
    <property type="component" value="Unassembled WGS sequence"/>
</dbReference>
<proteinExistence type="predicted"/>
<feature type="transmembrane region" description="Helical" evidence="11">
    <location>
        <begin position="280"/>
        <end position="303"/>
    </location>
</feature>
<dbReference type="Pfam" id="PF14827">
    <property type="entry name" value="dCache_3"/>
    <property type="match status" value="1"/>
</dbReference>
<dbReference type="InterPro" id="IPR029150">
    <property type="entry name" value="dCache_3"/>
</dbReference>
<evidence type="ECO:0000256" key="8">
    <source>
        <dbReference type="ARBA" id="ARBA00022777"/>
    </source>
</evidence>
<dbReference type="CDD" id="cd06225">
    <property type="entry name" value="HAMP"/>
    <property type="match status" value="1"/>
</dbReference>
<accession>A0ABS5Y1Y7</accession>
<dbReference type="InterPro" id="IPR004358">
    <property type="entry name" value="Sig_transdc_His_kin-like_C"/>
</dbReference>
<comment type="caution">
    <text evidence="14">The sequence shown here is derived from an EMBL/GenBank/DDBJ whole genome shotgun (WGS) entry which is preliminary data.</text>
</comment>
<dbReference type="EC" id="2.7.13.3" evidence="3"/>
<keyword evidence="15" id="KW-1185">Reference proteome</keyword>
<name>A0ABS5Y1Y7_9CYAN</name>
<keyword evidence="4" id="KW-1003">Cell membrane</keyword>
<dbReference type="InterPro" id="IPR036890">
    <property type="entry name" value="HATPase_C_sf"/>
</dbReference>
<dbReference type="PRINTS" id="PR00344">
    <property type="entry name" value="BCTRLSENSOR"/>
</dbReference>
<evidence type="ECO:0000256" key="10">
    <source>
        <dbReference type="ARBA" id="ARBA00023012"/>
    </source>
</evidence>
<dbReference type="InterPro" id="IPR003660">
    <property type="entry name" value="HAMP_dom"/>
</dbReference>
<evidence type="ECO:0000256" key="4">
    <source>
        <dbReference type="ARBA" id="ARBA00022475"/>
    </source>
</evidence>
<dbReference type="Gene3D" id="6.10.340.10">
    <property type="match status" value="1"/>
</dbReference>
<keyword evidence="9 11" id="KW-1133">Transmembrane helix</keyword>
<dbReference type="PANTHER" id="PTHR43065:SF50">
    <property type="entry name" value="HISTIDINE KINASE"/>
    <property type="match status" value="1"/>
</dbReference>
<evidence type="ECO:0000313" key="15">
    <source>
        <dbReference type="Proteomes" id="UP001196661"/>
    </source>
</evidence>
<sequence>MGLAFYKKLLLNYQNASLPLKISVPFIVMFLIFWAGSTTAVGLVFSNQLEKEQREQAVDLIDLVQQEISQELDSLHKTAQLLSSKTPIIQGTIEGNHNQLRDSILPLSSTLNANHIHIISDQKTALFSFQDLALGSSSVPPQSIQDLLLTGSDMATIIDSGNPGPPVLIGTAPIRNGQDIVGGIILGNALGNKLLTQINQVIKEEILILGEDGIVASTFSSKIDNSTLAKVDLSRSNSYITINEQDFVIHTIDLAGLGNQKFELILLVSQQSLSQSLRTLWLSIIPVALLGALVTTIMGYWIAQRVARPILDISLLAQRVAGEQRFDLRATANTKDDISVLALSLNQLIEWVGQYTYELEISAQTLESRVEERTRELSNTVHKLKDTQAQLIQTEKMSSLGQMVAGIAHEINNPISFIQGNIEPLEDYFQDLLALLDTYQKTYPEPEEVILQKREEIDFDFLLEDLMKVLTSMNVGTQRVHEIVKSLRNFSRLDEATVKDVDIHEGLDSTLLILNHRLKYDVTVVKDYGNLPLVRCLPAQINQVFTNIISNALDAMFDADCDHKKITIATRKATKNQVEIIIRDSGPGIPANIQAKIFDPFFTTKPVGKGTGLGLGICFKIIQQHQGFINVRSKLGKGTEFAITLPIDALPAEPIFNELVSSTAVTSVTR</sequence>
<keyword evidence="10" id="KW-0902">Two-component regulatory system</keyword>
<organism evidence="14 15">
    <name type="scientific">Leptothoe kymatousa TAU-MAC 1615</name>
    <dbReference type="NCBI Taxonomy" id="2364775"/>
    <lineage>
        <taxon>Bacteria</taxon>
        <taxon>Bacillati</taxon>
        <taxon>Cyanobacteriota</taxon>
        <taxon>Cyanophyceae</taxon>
        <taxon>Nodosilineales</taxon>
        <taxon>Cymatolegaceae</taxon>
        <taxon>Leptothoe</taxon>
        <taxon>Leptothoe kymatousa</taxon>
    </lineage>
</organism>
<evidence type="ECO:0000256" key="3">
    <source>
        <dbReference type="ARBA" id="ARBA00012438"/>
    </source>
</evidence>
<dbReference type="InterPro" id="IPR005467">
    <property type="entry name" value="His_kinase_dom"/>
</dbReference>
<evidence type="ECO:0000259" key="12">
    <source>
        <dbReference type="PROSITE" id="PS50109"/>
    </source>
</evidence>
<keyword evidence="5" id="KW-0597">Phosphoprotein</keyword>
<dbReference type="SMART" id="SM00387">
    <property type="entry name" value="HATPase_c"/>
    <property type="match status" value="1"/>
</dbReference>
<dbReference type="PANTHER" id="PTHR43065">
    <property type="entry name" value="SENSOR HISTIDINE KINASE"/>
    <property type="match status" value="1"/>
</dbReference>
<keyword evidence="6" id="KW-0808">Transferase</keyword>
<gene>
    <name evidence="14" type="ORF">IXB28_06445</name>
</gene>
<protein>
    <recommendedName>
        <fullName evidence="3">histidine kinase</fullName>
        <ecNumber evidence="3">2.7.13.3</ecNumber>
    </recommendedName>
</protein>
<keyword evidence="7 11" id="KW-0812">Transmembrane</keyword>
<comment type="subcellular location">
    <subcellularLocation>
        <location evidence="2">Cell membrane</location>
        <topology evidence="2">Multi-pass membrane protein</topology>
    </subcellularLocation>
</comment>
<dbReference type="PROSITE" id="PS50885">
    <property type="entry name" value="HAMP"/>
    <property type="match status" value="1"/>
</dbReference>
<keyword evidence="8" id="KW-0418">Kinase</keyword>
<evidence type="ECO:0000256" key="1">
    <source>
        <dbReference type="ARBA" id="ARBA00000085"/>
    </source>
</evidence>
<dbReference type="SUPFAM" id="SSF47384">
    <property type="entry name" value="Homodimeric domain of signal transducing histidine kinase"/>
    <property type="match status" value="1"/>
</dbReference>
<evidence type="ECO:0000256" key="5">
    <source>
        <dbReference type="ARBA" id="ARBA00022553"/>
    </source>
</evidence>
<evidence type="ECO:0000256" key="11">
    <source>
        <dbReference type="SAM" id="Phobius"/>
    </source>
</evidence>
<dbReference type="Gene3D" id="3.30.565.10">
    <property type="entry name" value="Histidine kinase-like ATPase, C-terminal domain"/>
    <property type="match status" value="1"/>
</dbReference>
<dbReference type="EMBL" id="JADOER010000004">
    <property type="protein sequence ID" value="MBT9311839.1"/>
    <property type="molecule type" value="Genomic_DNA"/>
</dbReference>
<feature type="domain" description="HAMP" evidence="13">
    <location>
        <begin position="304"/>
        <end position="357"/>
    </location>
</feature>
<evidence type="ECO:0000256" key="2">
    <source>
        <dbReference type="ARBA" id="ARBA00004651"/>
    </source>
</evidence>
<dbReference type="CDD" id="cd00082">
    <property type="entry name" value="HisKA"/>
    <property type="match status" value="1"/>
</dbReference>
<dbReference type="SUPFAM" id="SSF55874">
    <property type="entry name" value="ATPase domain of HSP90 chaperone/DNA topoisomerase II/histidine kinase"/>
    <property type="match status" value="1"/>
</dbReference>
<reference evidence="14 15" key="1">
    <citation type="journal article" date="2021" name="Mar. Drugs">
        <title>Genome Reduction and Secondary Metabolism of the Marine Sponge-Associated Cyanobacterium Leptothoe.</title>
        <authorList>
            <person name="Konstantinou D."/>
            <person name="Popin R.V."/>
            <person name="Fewer D.P."/>
            <person name="Sivonen K."/>
            <person name="Gkelis S."/>
        </authorList>
    </citation>
    <scope>NUCLEOTIDE SEQUENCE [LARGE SCALE GENOMIC DNA]</scope>
    <source>
        <strain evidence="14 15">TAU-MAC 1615</strain>
    </source>
</reference>
<dbReference type="InterPro" id="IPR036097">
    <property type="entry name" value="HisK_dim/P_sf"/>
</dbReference>
<dbReference type="Pfam" id="PF02518">
    <property type="entry name" value="HATPase_c"/>
    <property type="match status" value="1"/>
</dbReference>
<comment type="catalytic activity">
    <reaction evidence="1">
        <text>ATP + protein L-histidine = ADP + protein N-phospho-L-histidine.</text>
        <dbReference type="EC" id="2.7.13.3"/>
    </reaction>
</comment>
<evidence type="ECO:0000313" key="14">
    <source>
        <dbReference type="EMBL" id="MBT9311839.1"/>
    </source>
</evidence>
<dbReference type="InterPro" id="IPR029151">
    <property type="entry name" value="Sensor-like_sf"/>
</dbReference>
<dbReference type="SMART" id="SM00388">
    <property type="entry name" value="HisKA"/>
    <property type="match status" value="1"/>
</dbReference>
<dbReference type="InterPro" id="IPR003661">
    <property type="entry name" value="HisK_dim/P_dom"/>
</dbReference>
<keyword evidence="11" id="KW-0472">Membrane</keyword>
<evidence type="ECO:0000256" key="9">
    <source>
        <dbReference type="ARBA" id="ARBA00022989"/>
    </source>
</evidence>